<keyword evidence="3" id="KW-1185">Reference proteome</keyword>
<accession>A0A5C1Y9E9</accession>
<proteinExistence type="predicted"/>
<dbReference type="OrthoDB" id="5124978at2"/>
<feature type="transmembrane region" description="Helical" evidence="1">
    <location>
        <begin position="69"/>
        <end position="91"/>
    </location>
</feature>
<dbReference type="KEGG" id="lyk:FLP23_10600"/>
<reference evidence="2 3" key="1">
    <citation type="submission" date="2019-09" db="EMBL/GenBank/DDBJ databases">
        <title>Genome sequencing of strain KACC 19322.</title>
        <authorList>
            <person name="Heo J."/>
            <person name="Kim S.-J."/>
            <person name="Kim J.-S."/>
            <person name="Hong S.-B."/>
            <person name="Kwon S.-W."/>
        </authorList>
    </citation>
    <scope>NUCLEOTIDE SEQUENCE [LARGE SCALE GENOMIC DNA]</scope>
    <source>
        <strain evidence="2 3">KACC 19322</strain>
    </source>
</reference>
<feature type="transmembrane region" description="Helical" evidence="1">
    <location>
        <begin position="184"/>
        <end position="209"/>
    </location>
</feature>
<name>A0A5C1Y9E9_9MICO</name>
<evidence type="ECO:0000313" key="2">
    <source>
        <dbReference type="EMBL" id="QEO10416.1"/>
    </source>
</evidence>
<protein>
    <submittedName>
        <fullName evidence="2">Uncharacterized protein</fullName>
    </submittedName>
</protein>
<gene>
    <name evidence="2" type="ORF">FLP23_10600</name>
</gene>
<dbReference type="EMBL" id="CP043504">
    <property type="protein sequence ID" value="QEO10416.1"/>
    <property type="molecule type" value="Genomic_DNA"/>
</dbReference>
<dbReference type="Proteomes" id="UP000322159">
    <property type="component" value="Chromosome"/>
</dbReference>
<keyword evidence="1" id="KW-0812">Transmembrane</keyword>
<feature type="transmembrane region" description="Helical" evidence="1">
    <location>
        <begin position="42"/>
        <end position="63"/>
    </location>
</feature>
<feature type="transmembrane region" description="Helical" evidence="1">
    <location>
        <begin position="103"/>
        <end position="124"/>
    </location>
</feature>
<keyword evidence="1" id="KW-1133">Transmembrane helix</keyword>
<evidence type="ECO:0000256" key="1">
    <source>
        <dbReference type="SAM" id="Phobius"/>
    </source>
</evidence>
<organism evidence="2 3">
    <name type="scientific">Protaetiibacter larvae</name>
    <dbReference type="NCBI Taxonomy" id="2592654"/>
    <lineage>
        <taxon>Bacteria</taxon>
        <taxon>Bacillati</taxon>
        <taxon>Actinomycetota</taxon>
        <taxon>Actinomycetes</taxon>
        <taxon>Micrococcales</taxon>
        <taxon>Microbacteriaceae</taxon>
        <taxon>Protaetiibacter</taxon>
    </lineage>
</organism>
<dbReference type="RefSeq" id="WP_149325833.1">
    <property type="nucleotide sequence ID" value="NZ_CP043504.1"/>
</dbReference>
<sequence length="419" mass="43923">MTAGLPEENTLGIIVGNAARAVSKTARKLGHAGARPSLGGSFLALGADILVVLRAVYGLSWFILLWDRYPLPGAAASAWGVLIVVIVGTIIGTRLGGDRMPTWAFILVLGGLATTVALDFVAVWDLGDPGRTLTAATAAGMALLLVVTQRGAAEVLTAAGVLGVALAVAMFLDTPPGTPFDADHLAPLLSVVAFAVLPAVIGVVVVSGYRRMVQLELDRVLVQSNVSAPRFAVGMLASEELARLDLAAERLLDSIATKKTALPLTPKTASIAASLATELRLHLIEGRRETWLYHAISESEMLGKSVTLVDKSALAGLLDPAQRDGLLSTAWLLVSDTRKKTNPNRAVTVQIGPVAPATTPRTDRKILVPIAITSTGIRRNRVDPSIWAALGRVGRYSDSTEGGSLRVDIEALVDNPADV</sequence>
<keyword evidence="1" id="KW-0472">Membrane</keyword>
<dbReference type="AlphaFoldDB" id="A0A5C1Y9E9"/>
<evidence type="ECO:0000313" key="3">
    <source>
        <dbReference type="Proteomes" id="UP000322159"/>
    </source>
</evidence>
<feature type="transmembrane region" description="Helical" evidence="1">
    <location>
        <begin position="130"/>
        <end position="148"/>
    </location>
</feature>
<feature type="transmembrane region" description="Helical" evidence="1">
    <location>
        <begin position="155"/>
        <end position="172"/>
    </location>
</feature>